<dbReference type="OrthoDB" id="5197601at2"/>
<dbReference type="EMBL" id="APGJ01000009">
    <property type="protein sequence ID" value="EYD70467.1"/>
    <property type="molecule type" value="Genomic_DNA"/>
</dbReference>
<feature type="domain" description="Fumarylacetoacetase-like C-terminal" evidence="3">
    <location>
        <begin position="71"/>
        <end position="275"/>
    </location>
</feature>
<sequence>MKLLRYGPLGHEKTGLLDAEGGLRDLSEHLPDLSGAALAGLDRIAAIDPATLPLVDRPERIGACLSRVPNFFCVGLNYARHAAEAGAKPPAEPILFSKAASALSGPFDPVILPRGAEKADWEVELGVVIGAETHDIPMARALDHVAGYCTINDVSERAFQTERGGQWIKGKSAPSFGPVGPWLVTRDEIPDPQALRLSLWLNGDMMQDDSTADMIFPVAEIVSYMSRFMKLMPGDVIATGTPSGVGMGMSPQRFLRPGDVMELEVEGLGRQRQEVIASR</sequence>
<dbReference type="Proteomes" id="UP000025047">
    <property type="component" value="Plasmid pLokhon01"/>
</dbReference>
<dbReference type="InterPro" id="IPR011234">
    <property type="entry name" value="Fumarylacetoacetase-like_C"/>
</dbReference>
<keyword evidence="4" id="KW-0378">Hydrolase</keyword>
<dbReference type="InterPro" id="IPR051121">
    <property type="entry name" value="FAH"/>
</dbReference>
<evidence type="ECO:0000259" key="3">
    <source>
        <dbReference type="Pfam" id="PF01557"/>
    </source>
</evidence>
<dbReference type="Pfam" id="PF01557">
    <property type="entry name" value="FAA_hydrolase"/>
    <property type="match status" value="1"/>
</dbReference>
<dbReference type="PATRIC" id="fig|1122180.6.peg.50"/>
<comment type="caution">
    <text evidence="4">The sequence shown here is derived from an EMBL/GenBank/DDBJ whole genome shotgun (WGS) entry which is preliminary data.</text>
</comment>
<dbReference type="Gene3D" id="3.90.850.10">
    <property type="entry name" value="Fumarylacetoacetase-like, C-terminal domain"/>
    <property type="match status" value="1"/>
</dbReference>
<dbReference type="GO" id="GO:0016853">
    <property type="term" value="F:isomerase activity"/>
    <property type="evidence" value="ECO:0007669"/>
    <property type="project" value="UniProtKB-ARBA"/>
</dbReference>
<dbReference type="GO" id="GO:0016787">
    <property type="term" value="F:hydrolase activity"/>
    <property type="evidence" value="ECO:0007669"/>
    <property type="project" value="UniProtKB-KW"/>
</dbReference>
<reference evidence="4 5" key="1">
    <citation type="submission" date="2013-03" db="EMBL/GenBank/DDBJ databases">
        <authorList>
            <person name="Fiebig A."/>
            <person name="Goeker M."/>
            <person name="Klenk H.-P.P."/>
        </authorList>
    </citation>
    <scope>NUCLEOTIDE SEQUENCE [LARGE SCALE GENOMIC DNA]</scope>
    <source>
        <strain evidence="4 5">DSM 17492</strain>
        <plasmid evidence="4 5">pLokhon01</plasmid>
    </source>
</reference>
<proteinExistence type="inferred from homology"/>
<dbReference type="RefSeq" id="WP_017929899.1">
    <property type="nucleotide sequence ID" value="NZ_CM002675.1"/>
</dbReference>
<dbReference type="GO" id="GO:0046872">
    <property type="term" value="F:metal ion binding"/>
    <property type="evidence" value="ECO:0007669"/>
    <property type="project" value="UniProtKB-KW"/>
</dbReference>
<dbReference type="GO" id="GO:0019752">
    <property type="term" value="P:carboxylic acid metabolic process"/>
    <property type="evidence" value="ECO:0007669"/>
    <property type="project" value="UniProtKB-ARBA"/>
</dbReference>
<organism evidence="4 5">
    <name type="scientific">Limimaricola hongkongensis DSM 17492</name>
    <dbReference type="NCBI Taxonomy" id="1122180"/>
    <lineage>
        <taxon>Bacteria</taxon>
        <taxon>Pseudomonadati</taxon>
        <taxon>Pseudomonadota</taxon>
        <taxon>Alphaproteobacteria</taxon>
        <taxon>Rhodobacterales</taxon>
        <taxon>Paracoccaceae</taxon>
        <taxon>Limimaricola</taxon>
    </lineage>
</organism>
<dbReference type="PANTHER" id="PTHR42796">
    <property type="entry name" value="FUMARYLACETOACETATE HYDROLASE DOMAIN-CONTAINING PROTEIN 2A-RELATED"/>
    <property type="match status" value="1"/>
</dbReference>
<evidence type="ECO:0000256" key="1">
    <source>
        <dbReference type="ARBA" id="ARBA00010211"/>
    </source>
</evidence>
<dbReference type="AlphaFoldDB" id="A0A017H7G6"/>
<keyword evidence="5" id="KW-1185">Reference proteome</keyword>
<keyword evidence="4" id="KW-0614">Plasmid</keyword>
<name>A0A017H7G6_9RHOB</name>
<comment type="similarity">
    <text evidence="1">Belongs to the FAH family.</text>
</comment>
<evidence type="ECO:0000313" key="5">
    <source>
        <dbReference type="Proteomes" id="UP000025047"/>
    </source>
</evidence>
<evidence type="ECO:0000313" key="4">
    <source>
        <dbReference type="EMBL" id="EYD70467.1"/>
    </source>
</evidence>
<dbReference type="FunFam" id="3.90.850.10:FF:000002">
    <property type="entry name" value="2-hydroxyhepta-2,4-diene-1,7-dioate isomerase"/>
    <property type="match status" value="1"/>
</dbReference>
<dbReference type="InterPro" id="IPR036663">
    <property type="entry name" value="Fumarylacetoacetase_C_sf"/>
</dbReference>
<accession>A0A017H7G6</accession>
<evidence type="ECO:0000256" key="2">
    <source>
        <dbReference type="ARBA" id="ARBA00022723"/>
    </source>
</evidence>
<dbReference type="HOGENOM" id="CLU_028458_3_4_5"/>
<keyword evidence="2" id="KW-0479">Metal-binding</keyword>
<dbReference type="PANTHER" id="PTHR42796:SF4">
    <property type="entry name" value="FUMARYLACETOACETATE HYDROLASE DOMAIN-CONTAINING PROTEIN 2A"/>
    <property type="match status" value="1"/>
</dbReference>
<dbReference type="SUPFAM" id="SSF56529">
    <property type="entry name" value="FAH"/>
    <property type="match status" value="1"/>
</dbReference>
<gene>
    <name evidence="4" type="ORF">Lokhon_00049</name>
</gene>
<protein>
    <submittedName>
        <fullName evidence="4">Fumarylacetoacetate hydrolase family protein</fullName>
    </submittedName>
</protein>
<geneLocation type="plasmid" evidence="4 5">
    <name>pLokhon01</name>
</geneLocation>